<organism evidence="10 11">
    <name type="scientific">Hermetia illucens</name>
    <name type="common">Black soldier fly</name>
    <dbReference type="NCBI Taxonomy" id="343691"/>
    <lineage>
        <taxon>Eukaryota</taxon>
        <taxon>Metazoa</taxon>
        <taxon>Ecdysozoa</taxon>
        <taxon>Arthropoda</taxon>
        <taxon>Hexapoda</taxon>
        <taxon>Insecta</taxon>
        <taxon>Pterygota</taxon>
        <taxon>Neoptera</taxon>
        <taxon>Endopterygota</taxon>
        <taxon>Diptera</taxon>
        <taxon>Brachycera</taxon>
        <taxon>Stratiomyomorpha</taxon>
        <taxon>Stratiomyidae</taxon>
        <taxon>Hermetiinae</taxon>
        <taxon>Hermetia</taxon>
    </lineage>
</organism>
<dbReference type="GO" id="GO:0019346">
    <property type="term" value="P:transsulfuration"/>
    <property type="evidence" value="ECO:0007669"/>
    <property type="project" value="InterPro"/>
</dbReference>
<dbReference type="GO" id="GO:0005737">
    <property type="term" value="C:cytoplasm"/>
    <property type="evidence" value="ECO:0007669"/>
    <property type="project" value="TreeGrafter"/>
</dbReference>
<dbReference type="InterPro" id="IPR015424">
    <property type="entry name" value="PyrdxlP-dep_Trfase"/>
</dbReference>
<evidence type="ECO:0000313" key="11">
    <source>
        <dbReference type="Proteomes" id="UP000594454"/>
    </source>
</evidence>
<dbReference type="Pfam" id="PF01053">
    <property type="entry name" value="Cys_Met_Meta_PP"/>
    <property type="match status" value="1"/>
</dbReference>
<dbReference type="EC" id="4.4.1.1" evidence="4"/>
<dbReference type="GO" id="GO:0019343">
    <property type="term" value="P:cysteine biosynthetic process via cystathionine"/>
    <property type="evidence" value="ECO:0007669"/>
    <property type="project" value="TreeGrafter"/>
</dbReference>
<dbReference type="SUPFAM" id="SSF53383">
    <property type="entry name" value="PLP-dependent transferases"/>
    <property type="match status" value="1"/>
</dbReference>
<dbReference type="InterPro" id="IPR000277">
    <property type="entry name" value="Cys/Met-Metab_PyrdxlP-dep_enz"/>
</dbReference>
<dbReference type="Gene3D" id="3.40.640.10">
    <property type="entry name" value="Type I PLP-dependent aspartate aminotransferase-like (Major domain)"/>
    <property type="match status" value="1"/>
</dbReference>
<reference evidence="10 11" key="1">
    <citation type="submission" date="2020-11" db="EMBL/GenBank/DDBJ databases">
        <authorList>
            <person name="Wallbank WR R."/>
            <person name="Pardo Diaz C."/>
            <person name="Kozak K."/>
            <person name="Martin S."/>
            <person name="Jiggins C."/>
            <person name="Moest M."/>
            <person name="Warren A I."/>
            <person name="Generalovic N T."/>
            <person name="Byers J.R.P. K."/>
            <person name="Montejo-Kovacevich G."/>
            <person name="Yen C E."/>
        </authorList>
    </citation>
    <scope>NUCLEOTIDE SEQUENCE [LARGE SCALE GENOMIC DNA]</scope>
</reference>
<keyword evidence="11" id="KW-1185">Reference proteome</keyword>
<dbReference type="FunFam" id="3.90.1150.10:FF:000033">
    <property type="entry name" value="Cystathionine gamma-synthase"/>
    <property type="match status" value="1"/>
</dbReference>
<dbReference type="Proteomes" id="UP000594454">
    <property type="component" value="Chromosome 5"/>
</dbReference>
<name>A0A7R8V1Y0_HERIL</name>
<dbReference type="InterPro" id="IPR015421">
    <property type="entry name" value="PyrdxlP-dep_Trfase_major"/>
</dbReference>
<evidence type="ECO:0000256" key="3">
    <source>
        <dbReference type="ARBA" id="ARBA00009077"/>
    </source>
</evidence>
<dbReference type="OrthoDB" id="3512640at2759"/>
<accession>A0A7R8V1Y0</accession>
<dbReference type="EMBL" id="LR899013">
    <property type="protein sequence ID" value="CAD7091238.1"/>
    <property type="molecule type" value="Genomic_DNA"/>
</dbReference>
<evidence type="ECO:0000256" key="5">
    <source>
        <dbReference type="ARBA" id="ARBA00022898"/>
    </source>
</evidence>
<keyword evidence="5 8" id="KW-0663">Pyridoxal phosphate</keyword>
<dbReference type="Gene3D" id="3.90.1150.10">
    <property type="entry name" value="Aspartate Aminotransferase, domain 1"/>
    <property type="match status" value="1"/>
</dbReference>
<dbReference type="PIRSF" id="PIRSF001434">
    <property type="entry name" value="CGS"/>
    <property type="match status" value="1"/>
</dbReference>
<dbReference type="GO" id="GO:0009086">
    <property type="term" value="P:methionine biosynthetic process"/>
    <property type="evidence" value="ECO:0007669"/>
    <property type="project" value="UniProtKB-ARBA"/>
</dbReference>
<dbReference type="OMA" id="QHVRIAI"/>
<evidence type="ECO:0000256" key="7">
    <source>
        <dbReference type="ARBA" id="ARBA00029853"/>
    </source>
</evidence>
<gene>
    <name evidence="10" type="ORF">HERILL_LOCUS13664</name>
</gene>
<dbReference type="PANTHER" id="PTHR11808:SF15">
    <property type="entry name" value="CYSTATHIONINE GAMMA-LYASE"/>
    <property type="match status" value="1"/>
</dbReference>
<dbReference type="PANTHER" id="PTHR11808">
    <property type="entry name" value="TRANS-SULFURATION ENZYME FAMILY MEMBER"/>
    <property type="match status" value="1"/>
</dbReference>
<dbReference type="AlphaFoldDB" id="A0A7R8V1Y0"/>
<evidence type="ECO:0000256" key="4">
    <source>
        <dbReference type="ARBA" id="ARBA00012085"/>
    </source>
</evidence>
<feature type="modified residue" description="N6-(pyridoxal phosphate)lysine" evidence="8">
    <location>
        <position position="210"/>
    </location>
</feature>
<keyword evidence="6" id="KW-0028">Amino-acid biosynthesis</keyword>
<comment type="cofactor">
    <cofactor evidence="1 9">
        <name>pyridoxal 5'-phosphate</name>
        <dbReference type="ChEBI" id="CHEBI:597326"/>
    </cofactor>
</comment>
<protein>
    <recommendedName>
        <fullName evidence="4">cystathionine gamma-lyase</fullName>
        <ecNumber evidence="4">4.4.1.1</ecNumber>
    </recommendedName>
    <alternativeName>
        <fullName evidence="7">Gamma-cystathionase</fullName>
    </alternativeName>
</protein>
<dbReference type="CDD" id="cd00614">
    <property type="entry name" value="CGS_like"/>
    <property type="match status" value="1"/>
</dbReference>
<evidence type="ECO:0000256" key="2">
    <source>
        <dbReference type="ARBA" id="ARBA00005038"/>
    </source>
</evidence>
<evidence type="ECO:0000256" key="8">
    <source>
        <dbReference type="PIRSR" id="PIRSR001434-2"/>
    </source>
</evidence>
<dbReference type="InterPro" id="IPR015422">
    <property type="entry name" value="PyrdxlP-dep_Trfase_small"/>
</dbReference>
<comment type="pathway">
    <text evidence="2">Amino-acid biosynthesis; L-cysteine biosynthesis; L-cysteine from L-homocysteine and L-serine: step 2/2.</text>
</comment>
<dbReference type="InParanoid" id="A0A7R8V1Y0"/>
<evidence type="ECO:0000256" key="6">
    <source>
        <dbReference type="ARBA" id="ARBA00023192"/>
    </source>
</evidence>
<proteinExistence type="inferred from homology"/>
<dbReference type="UniPathway" id="UPA00136">
    <property type="reaction ID" value="UER00202"/>
</dbReference>
<evidence type="ECO:0000313" key="10">
    <source>
        <dbReference type="EMBL" id="CAD7091238.1"/>
    </source>
</evidence>
<keyword evidence="6" id="KW-0198">Cysteine biosynthesis</keyword>
<dbReference type="GO" id="GO:0004123">
    <property type="term" value="F:cystathionine gamma-lyase activity"/>
    <property type="evidence" value="ECO:0007669"/>
    <property type="project" value="TreeGrafter"/>
</dbReference>
<evidence type="ECO:0000256" key="9">
    <source>
        <dbReference type="RuleBase" id="RU362118"/>
    </source>
</evidence>
<evidence type="ECO:0000256" key="1">
    <source>
        <dbReference type="ARBA" id="ARBA00001933"/>
    </source>
</evidence>
<dbReference type="GO" id="GO:0030170">
    <property type="term" value="F:pyridoxal phosphate binding"/>
    <property type="evidence" value="ECO:0007669"/>
    <property type="project" value="InterPro"/>
</dbReference>
<sequence length="397" mass="44144">MAEPPRFRQQPKGFATKALHTGQEPEQWKSHCVVGPITTTTTFQQPLPNELGEFIYGRYGNPTRNVLEKCLAHLDNGEHCVTFASGTGAVMAVATMLNTNDHLICSSDLYGGTTYLLRKHCDQYEIGLDTVDPTDLDQLQKAIKKNTKMVFIETPTNPLIKVMDIAAISKILKTFDSQNIIFVVDNTLLTPYFQRPLELGVDIVLYSLTKYMNGHTDVTMGATITNCPKLAEKLKFAQVFSGIVPSPYDCYQVNRGIKTLALRMEAHGKNSLMVARFLESHPLVERVLHPGLPSHPQHELALRQSYGHSGIMSFYLKGNKDNMAKFMKSLKYFLFASSFGGPESLISTPATLSHAFLSAEEREKLGITDNLIRLSIGLEDADSLIDDLDQALKSSQQ</sequence>
<comment type="similarity">
    <text evidence="3 9">Belongs to the trans-sulfuration enzymes family.</text>
</comment>
<dbReference type="FunFam" id="3.40.640.10:FF:000009">
    <property type="entry name" value="Cystathionine gamma-synthase homolog"/>
    <property type="match status" value="1"/>
</dbReference>